<dbReference type="Gene3D" id="1.10.510.10">
    <property type="entry name" value="Transferase(Phosphotransferase) domain 1"/>
    <property type="match status" value="1"/>
</dbReference>
<evidence type="ECO:0000313" key="3">
    <source>
        <dbReference type="EMBL" id="KAF4313715.1"/>
    </source>
</evidence>
<dbReference type="AlphaFoldDB" id="A0A8H4J5L7"/>
<feature type="domain" description="Protein kinase" evidence="2">
    <location>
        <begin position="18"/>
        <end position="281"/>
    </location>
</feature>
<dbReference type="CDD" id="cd13993">
    <property type="entry name" value="STKc_Pat1_like"/>
    <property type="match status" value="1"/>
</dbReference>
<dbReference type="GO" id="GO:0004672">
    <property type="term" value="F:protein kinase activity"/>
    <property type="evidence" value="ECO:0007669"/>
    <property type="project" value="InterPro"/>
</dbReference>
<feature type="compositionally biased region" description="Basic and acidic residues" evidence="1">
    <location>
        <begin position="568"/>
        <end position="584"/>
    </location>
</feature>
<dbReference type="EMBL" id="WWBZ02000001">
    <property type="protein sequence ID" value="KAF4313715.1"/>
    <property type="molecule type" value="Genomic_DNA"/>
</dbReference>
<dbReference type="SUPFAM" id="SSF56112">
    <property type="entry name" value="Protein kinase-like (PK-like)"/>
    <property type="match status" value="1"/>
</dbReference>
<dbReference type="InterPro" id="IPR011009">
    <property type="entry name" value="Kinase-like_dom_sf"/>
</dbReference>
<reference evidence="3" key="1">
    <citation type="submission" date="2020-04" db="EMBL/GenBank/DDBJ databases">
        <title>Genome Assembly and Annotation of Botryosphaeria dothidea sdau 11-99, a Latent Pathogen of Apple Fruit Ring Rot in China.</title>
        <authorList>
            <person name="Yu C."/>
            <person name="Diao Y."/>
            <person name="Lu Q."/>
            <person name="Zhao J."/>
            <person name="Cui S."/>
            <person name="Peng C."/>
            <person name="He B."/>
            <person name="Liu H."/>
        </authorList>
    </citation>
    <scope>NUCLEOTIDE SEQUENCE [LARGE SCALE GENOMIC DNA]</scope>
    <source>
        <strain evidence="3">Sdau11-99</strain>
    </source>
</reference>
<feature type="region of interest" description="Disordered" evidence="1">
    <location>
        <begin position="477"/>
        <end position="517"/>
    </location>
</feature>
<feature type="compositionally biased region" description="Low complexity" evidence="1">
    <location>
        <begin position="400"/>
        <end position="413"/>
    </location>
</feature>
<gene>
    <name evidence="3" type="ORF">GTA08_BOTSDO00776</name>
</gene>
<dbReference type="PANTHER" id="PTHR24345">
    <property type="entry name" value="SERINE/THREONINE-PROTEIN KINASE PLK"/>
    <property type="match status" value="1"/>
</dbReference>
<dbReference type="FunFam" id="1.10.510.10:FF:000693">
    <property type="entry name" value="Serine/threonine protein kinase, putative"/>
    <property type="match status" value="1"/>
</dbReference>
<dbReference type="PROSITE" id="PS50011">
    <property type="entry name" value="PROTEIN_KINASE_DOM"/>
    <property type="match status" value="1"/>
</dbReference>
<accession>A0A8H4J5L7</accession>
<dbReference type="OrthoDB" id="4062651at2759"/>
<protein>
    <recommendedName>
        <fullName evidence="2">Protein kinase domain-containing protein</fullName>
    </recommendedName>
</protein>
<dbReference type="PROSITE" id="PS00108">
    <property type="entry name" value="PROTEIN_KINASE_ST"/>
    <property type="match status" value="1"/>
</dbReference>
<evidence type="ECO:0000259" key="2">
    <source>
        <dbReference type="PROSITE" id="PS50011"/>
    </source>
</evidence>
<dbReference type="InterPro" id="IPR000719">
    <property type="entry name" value="Prot_kinase_dom"/>
</dbReference>
<evidence type="ECO:0000256" key="1">
    <source>
        <dbReference type="SAM" id="MobiDB-lite"/>
    </source>
</evidence>
<feature type="region of interest" description="Disordered" evidence="1">
    <location>
        <begin position="548"/>
        <end position="607"/>
    </location>
</feature>
<organism evidence="3 4">
    <name type="scientific">Botryosphaeria dothidea</name>
    <dbReference type="NCBI Taxonomy" id="55169"/>
    <lineage>
        <taxon>Eukaryota</taxon>
        <taxon>Fungi</taxon>
        <taxon>Dikarya</taxon>
        <taxon>Ascomycota</taxon>
        <taxon>Pezizomycotina</taxon>
        <taxon>Dothideomycetes</taxon>
        <taxon>Dothideomycetes incertae sedis</taxon>
        <taxon>Botryosphaeriales</taxon>
        <taxon>Botryosphaeriaceae</taxon>
        <taxon>Botryosphaeria</taxon>
    </lineage>
</organism>
<dbReference type="Pfam" id="PF00069">
    <property type="entry name" value="Pkinase"/>
    <property type="match status" value="1"/>
</dbReference>
<evidence type="ECO:0000313" key="4">
    <source>
        <dbReference type="Proteomes" id="UP000572817"/>
    </source>
</evidence>
<dbReference type="GO" id="GO:0005524">
    <property type="term" value="F:ATP binding"/>
    <property type="evidence" value="ECO:0007669"/>
    <property type="project" value="InterPro"/>
</dbReference>
<dbReference type="SMART" id="SM00220">
    <property type="entry name" value="S_TKc"/>
    <property type="match status" value="1"/>
</dbReference>
<comment type="caution">
    <text evidence="3">The sequence shown here is derived from an EMBL/GenBank/DDBJ whole genome shotgun (WGS) entry which is preliminary data.</text>
</comment>
<sequence>MECMRNQFKDGVLLDGRFETLSALNHGSFGLVFMAKDHQTGQNVAVKCLTKNTDANACPSAFAIDERSEELSIHRRLNSHPNIVNLLHTFQSEHHFYLVLELCPNGDLYEAIRLGRGPLETEHVREFMFQLISAVEFMHSKGVYHRDIKPENIFLTQEGNMKLGDFGLATTDEWSYEGAVGSDRYMAPEQYDCGTTGYSPAKADTWAIGICLLNVLFSRNPFATPTASDPLFRDYLSDRQSLFDVFPNMSQDTFEVLMHCLAIDPENRSLSGVRNALDRVISFTTDDESLDEFCNDDRDVIGATANREPLRTPSVSTANLTQDGAFPWARALAMTPPQPVRQLSTIHDVDRFSEDLFPESEHTEGDWCSFKPERSSVISFVDSGLGISLQSNEGTQPRSINNNNNNNNINNNNSSRPMAIPGSMPTRPMPSMASVFAGKQDMVSKSWSDLWDEEEEENLGGVYDVFQEKMSFKDRVFSNETGSGRTTPRAGLTEMKDPASVHNSRNRSPPSPPRSVISEQTGFIFEDLQHQPADQKEQRKPFVVHVEHRPNVANQTAGPRYSPPKKRSGFDMTEKWAALGDRRRAQPTPEKPKMSITAPSPGFKQQKSNKTLNWKRGMGIGHHNFHGLDFGVGKGHFQGHQEWSLSKDWRQHAHTGGDDIGDLEWVGGWNDLHL</sequence>
<dbReference type="Proteomes" id="UP000572817">
    <property type="component" value="Unassembled WGS sequence"/>
</dbReference>
<proteinExistence type="predicted"/>
<feature type="region of interest" description="Disordered" evidence="1">
    <location>
        <begin position="389"/>
        <end position="424"/>
    </location>
</feature>
<name>A0A8H4J5L7_9PEZI</name>
<dbReference type="GO" id="GO:0005634">
    <property type="term" value="C:nucleus"/>
    <property type="evidence" value="ECO:0007669"/>
    <property type="project" value="TreeGrafter"/>
</dbReference>
<dbReference type="InterPro" id="IPR008271">
    <property type="entry name" value="Ser/Thr_kinase_AS"/>
</dbReference>
<keyword evidence="4" id="KW-1185">Reference proteome</keyword>
<feature type="compositionally biased region" description="Polar residues" evidence="1">
    <location>
        <begin position="389"/>
        <end position="399"/>
    </location>
</feature>